<sequence>MASPILKHFTYNHLPPHLKAVSEPICVLAHQMDASLPDSPEKSVGLRKLLEAKDCLVRALLEKPNE</sequence>
<proteinExistence type="predicted"/>
<geneLocation type="plasmid" evidence="1">
    <name>Drgb1</name>
</geneLocation>
<evidence type="ECO:0000313" key="1">
    <source>
        <dbReference type="EMBL" id="AKG47532.1"/>
    </source>
</evidence>
<keyword evidence="1" id="KW-0614">Plasmid</keyword>
<protein>
    <submittedName>
        <fullName evidence="1">Uncharacterized protein</fullName>
    </submittedName>
</protein>
<accession>A0A0K0MQ06</accession>
<dbReference type="AlphaFoldDB" id="A0A0K0MQ06"/>
<dbReference type="RefSeq" id="WP_181374693.1">
    <property type="nucleotide sequence ID" value="NZ_KP942676.1"/>
</dbReference>
<organism evidence="1">
    <name type="scientific">Pectobacterium carotovorum</name>
    <name type="common">Erwinia carotovora</name>
    <dbReference type="NCBI Taxonomy" id="554"/>
    <lineage>
        <taxon>Bacteria</taxon>
        <taxon>Pseudomonadati</taxon>
        <taxon>Pseudomonadota</taxon>
        <taxon>Gammaproteobacteria</taxon>
        <taxon>Enterobacterales</taxon>
        <taxon>Pectobacteriaceae</taxon>
        <taxon>Pectobacterium</taxon>
    </lineage>
</organism>
<reference evidence="1" key="2">
    <citation type="submission" date="2015-03" db="EMBL/GenBank/DDBJ databases">
        <authorList>
            <person name="Welte C."/>
            <person name="de Graaf R."/>
            <person name="van den Bosch T.J.M."/>
            <person name="Op den Camp H."/>
            <person name="van Dam N."/>
            <person name="Jetten M."/>
        </authorList>
    </citation>
    <scope>NUCLEOTIDE SEQUENCE</scope>
    <source>
        <plasmid evidence="1">Drgb1</plasmid>
    </source>
</reference>
<dbReference type="EMBL" id="KP942676">
    <property type="protein sequence ID" value="AKG47532.1"/>
    <property type="molecule type" value="Genomic_DNA"/>
</dbReference>
<reference evidence="1" key="1">
    <citation type="journal article" date="2015" name="Environ. Microbiol.">
        <title>Plasmids from the gut microbiome of cabbage root fly larvae encode SaxA that catalyses the conversion of the plant toxin 2-phenylethyl isothiocyanate.</title>
        <authorList>
            <person name="Welte C.U."/>
            <person name="de Graaf R.M."/>
            <person name="van den Bosch T.J."/>
            <person name="Op den Camp H.J."/>
            <person name="van Dam N.M."/>
            <person name="Jetten M.S."/>
        </authorList>
    </citation>
    <scope>NUCLEOTIDE SEQUENCE</scope>
    <source>
        <plasmid evidence="1">Drgb1</plasmid>
    </source>
</reference>
<gene>
    <name evidence="1" type="ORF">pA_00092</name>
</gene>
<name>A0A0K0MQ06_PECCA</name>